<dbReference type="GO" id="GO:0008859">
    <property type="term" value="F:exoribonuclease II activity"/>
    <property type="evidence" value="ECO:0007669"/>
    <property type="project" value="UniProtKB-EC"/>
</dbReference>
<dbReference type="InterPro" id="IPR011805">
    <property type="entry name" value="RNase_R"/>
</dbReference>
<evidence type="ECO:0000256" key="6">
    <source>
        <dbReference type="ARBA" id="ARBA00022839"/>
    </source>
</evidence>
<dbReference type="EC" id="3.1.13.1" evidence="8"/>
<dbReference type="InterPro" id="IPR004476">
    <property type="entry name" value="RNase_II/RNase_R"/>
</dbReference>
<dbReference type="SMART" id="SM00357">
    <property type="entry name" value="CSP"/>
    <property type="match status" value="1"/>
</dbReference>
<reference evidence="12" key="1">
    <citation type="journal article" date="2019" name="Int. J. Syst. Evol. Microbiol.">
        <title>The Global Catalogue of Microorganisms (GCM) 10K type strain sequencing project: providing services to taxonomists for standard genome sequencing and annotation.</title>
        <authorList>
            <consortium name="The Broad Institute Genomics Platform"/>
            <consortium name="The Broad Institute Genome Sequencing Center for Infectious Disease"/>
            <person name="Wu L."/>
            <person name="Ma J."/>
        </authorList>
    </citation>
    <scope>NUCLEOTIDE SEQUENCE [LARGE SCALE GENOMIC DNA]</scope>
    <source>
        <strain evidence="12">KCTC 42195</strain>
    </source>
</reference>
<comment type="function">
    <text evidence="8">3'-5' exoribonuclease that releases 5'-nucleoside monophosphates and is involved in maturation of structured RNAs.</text>
</comment>
<evidence type="ECO:0000256" key="9">
    <source>
        <dbReference type="SAM" id="MobiDB-lite"/>
    </source>
</evidence>
<dbReference type="Gene3D" id="2.40.50.140">
    <property type="entry name" value="Nucleic acid-binding proteins"/>
    <property type="match status" value="2"/>
</dbReference>
<keyword evidence="4 8" id="KW-0540">Nuclease</keyword>
<dbReference type="SUPFAM" id="SSF50249">
    <property type="entry name" value="Nucleic acid-binding proteins"/>
    <property type="match status" value="4"/>
</dbReference>
<dbReference type="Pfam" id="PF00773">
    <property type="entry name" value="RNB"/>
    <property type="match status" value="1"/>
</dbReference>
<dbReference type="EMBL" id="JBHRYH010000013">
    <property type="protein sequence ID" value="MFC3625813.1"/>
    <property type="molecule type" value="Genomic_DNA"/>
</dbReference>
<keyword evidence="12" id="KW-1185">Reference proteome</keyword>
<dbReference type="Pfam" id="PF08206">
    <property type="entry name" value="OB_RNB"/>
    <property type="match status" value="1"/>
</dbReference>
<comment type="caution">
    <text evidence="11">The sequence shown here is derived from an EMBL/GenBank/DDBJ whole genome shotgun (WGS) entry which is preliminary data.</text>
</comment>
<evidence type="ECO:0000259" key="10">
    <source>
        <dbReference type="PROSITE" id="PS50126"/>
    </source>
</evidence>
<dbReference type="HAMAP" id="MF_01895">
    <property type="entry name" value="RNase_R"/>
    <property type="match status" value="1"/>
</dbReference>
<feature type="compositionally biased region" description="Low complexity" evidence="9">
    <location>
        <begin position="822"/>
        <end position="835"/>
    </location>
</feature>
<comment type="subcellular location">
    <subcellularLocation>
        <location evidence="2 8">Cytoplasm</location>
    </subcellularLocation>
</comment>
<comment type="similarity">
    <text evidence="8">Belongs to the RNR ribonuclease family. RNase R subfamily.</text>
</comment>
<dbReference type="PROSITE" id="PS01175">
    <property type="entry name" value="RIBONUCLEASE_II"/>
    <property type="match status" value="1"/>
</dbReference>
<dbReference type="InterPro" id="IPR022966">
    <property type="entry name" value="RNase_II/R_CS"/>
</dbReference>
<proteinExistence type="inferred from homology"/>
<gene>
    <name evidence="8 11" type="primary">rnr</name>
    <name evidence="11" type="ORF">ACFOKJ_06610</name>
</gene>
<dbReference type="PANTHER" id="PTHR23355:SF9">
    <property type="entry name" value="DIS3-LIKE EXONUCLEASE 2"/>
    <property type="match status" value="1"/>
</dbReference>
<keyword evidence="6 8" id="KW-0269">Exonuclease</keyword>
<keyword evidence="5 8" id="KW-0378">Hydrolase</keyword>
<dbReference type="InterPro" id="IPR040476">
    <property type="entry name" value="CSD2"/>
</dbReference>
<evidence type="ECO:0000256" key="7">
    <source>
        <dbReference type="ARBA" id="ARBA00022884"/>
    </source>
</evidence>
<feature type="compositionally biased region" description="Basic residues" evidence="9">
    <location>
        <begin position="900"/>
        <end position="912"/>
    </location>
</feature>
<keyword evidence="7 8" id="KW-0694">RNA-binding</keyword>
<dbReference type="PROSITE" id="PS50126">
    <property type="entry name" value="S1"/>
    <property type="match status" value="1"/>
</dbReference>
<feature type="compositionally biased region" description="Low complexity" evidence="9">
    <location>
        <begin position="773"/>
        <end position="793"/>
    </location>
</feature>
<dbReference type="InterPro" id="IPR013223">
    <property type="entry name" value="RNase_B_OB_dom"/>
</dbReference>
<organism evidence="11 12">
    <name type="scientific">Vogesella amnigena</name>
    <dbReference type="NCBI Taxonomy" id="1507449"/>
    <lineage>
        <taxon>Bacteria</taxon>
        <taxon>Pseudomonadati</taxon>
        <taxon>Pseudomonadota</taxon>
        <taxon>Betaproteobacteria</taxon>
        <taxon>Neisseriales</taxon>
        <taxon>Chromobacteriaceae</taxon>
        <taxon>Vogesella</taxon>
    </lineage>
</organism>
<evidence type="ECO:0000256" key="2">
    <source>
        <dbReference type="ARBA" id="ARBA00004496"/>
    </source>
</evidence>
<dbReference type="CDD" id="cd04471">
    <property type="entry name" value="S1_RNase_R"/>
    <property type="match status" value="1"/>
</dbReference>
<dbReference type="Pfam" id="PF17876">
    <property type="entry name" value="CSD2"/>
    <property type="match status" value="1"/>
</dbReference>
<evidence type="ECO:0000256" key="3">
    <source>
        <dbReference type="ARBA" id="ARBA00022490"/>
    </source>
</evidence>
<dbReference type="SMART" id="SM00955">
    <property type="entry name" value="RNB"/>
    <property type="match status" value="1"/>
</dbReference>
<sequence>MATKRKNSKNVPLRQQDPFLAREKTKYDNPLPSREFILEILEKNGVPMHAEELAAVFPIYDNELDLFERRLRAMERAGQVLINRKGDICVAQKLDLIPCRISGHRDGFGFAMREAGDGDDIFLSEREMRKAMHGDRVMVRIAGTDRRGRQEGRIAEIIERRTTRLIGRIYKERGVWFVVPEDRRINHEMLVEAGGEDGASDGQVVMVDIVDYPDEHRQAIVRVTEVLGEYADPGMEIEIALRKHDLPHVFSDEALAQAKATSQKVGKRDSKGRVDLRDLPLVTIDGETARDFDDAVYAEKSGKGYRLIVAIADVSHYVRPGDALDIDARERSTSVYFPRRVIPMLPEELSNGICSLNPDVDRLCMVCDMQISARGKVKKYQFYPAVMRSQCRFTYTQVWQLLSEGGKHKLKPQLEVLYALFQQLLEQRQQRGAVDFDTTETQMLFDDNGKISQIVPVVRNNAHRLIEECMLAANVCAAEFILKHEHKGLFRVHEGPTPEKLEQLQNFLRLKGLQLSGGDKPTTKDYAALADAVRERPDASMIQTMLLRSMQQAVYQPDNLGHFGLSYDAYTHFTSPIRRYPDLLVHRTIKAVLDDKKYKPGKWEQLGMHCSMAERRADDASRDVQSWLKTYYMRDKVGEVFRGKISAVAGFGIFVLLDELYVEGMVHISELGRDYFHFHKEQQAIIGEKSGLKYQLGDPVTIRVVRAELDTAQVEFALVNPERAGDGDVGRKQHGRRTQDEQVAGKGGKSRSSRRRSDEQAHGRKPKPGQHTPAAPAVAPAQPEPQAQAQSKPGARRKPAARASQEAVVQPEQQPKPADTQPAVGAPEPVAAAKTSSRRRKPAAARTAAGASTEASSAQQPEATAPAKPRSRARQAAPAKPEAAAAPSAQAQPDAQPKASRTRQRRKPGQTG</sequence>
<feature type="compositionally biased region" description="Low complexity" evidence="9">
    <location>
        <begin position="874"/>
        <end position="899"/>
    </location>
</feature>
<dbReference type="InterPro" id="IPR001900">
    <property type="entry name" value="RNase_II/R"/>
</dbReference>
<dbReference type="InterPro" id="IPR011129">
    <property type="entry name" value="CSD"/>
</dbReference>
<evidence type="ECO:0000256" key="1">
    <source>
        <dbReference type="ARBA" id="ARBA00001849"/>
    </source>
</evidence>
<dbReference type="InterPro" id="IPR050180">
    <property type="entry name" value="RNR_Ribonuclease"/>
</dbReference>
<keyword evidence="3 8" id="KW-0963">Cytoplasm</keyword>
<evidence type="ECO:0000313" key="12">
    <source>
        <dbReference type="Proteomes" id="UP001595636"/>
    </source>
</evidence>
<feature type="domain" description="S1 motif" evidence="10">
    <location>
        <begin position="638"/>
        <end position="719"/>
    </location>
</feature>
<name>A0ABV7TSS7_9NEIS</name>
<feature type="compositionally biased region" description="Low complexity" evidence="9">
    <location>
        <begin position="844"/>
        <end position="858"/>
    </location>
</feature>
<comment type="catalytic activity">
    <reaction evidence="1 8">
        <text>Exonucleolytic cleavage in the 3'- to 5'-direction to yield nucleoside 5'-phosphates.</text>
        <dbReference type="EC" id="3.1.13.1"/>
    </reaction>
</comment>
<dbReference type="Pfam" id="PF00575">
    <property type="entry name" value="S1"/>
    <property type="match status" value="1"/>
</dbReference>
<feature type="region of interest" description="Disordered" evidence="9">
    <location>
        <begin position="723"/>
        <end position="912"/>
    </location>
</feature>
<dbReference type="RefSeq" id="WP_390277701.1">
    <property type="nucleotide sequence ID" value="NZ_JBHRYH010000013.1"/>
</dbReference>
<dbReference type="InterPro" id="IPR012340">
    <property type="entry name" value="NA-bd_OB-fold"/>
</dbReference>
<dbReference type="SMART" id="SM00316">
    <property type="entry name" value="S1"/>
    <property type="match status" value="1"/>
</dbReference>
<dbReference type="InterPro" id="IPR003029">
    <property type="entry name" value="S1_domain"/>
</dbReference>
<evidence type="ECO:0000256" key="8">
    <source>
        <dbReference type="HAMAP-Rule" id="MF_01895"/>
    </source>
</evidence>
<dbReference type="Proteomes" id="UP001595636">
    <property type="component" value="Unassembled WGS sequence"/>
</dbReference>
<protein>
    <recommendedName>
        <fullName evidence="8">Ribonuclease R</fullName>
        <shortName evidence="8">RNase R</shortName>
        <ecNumber evidence="8">3.1.13.1</ecNumber>
    </recommendedName>
</protein>
<dbReference type="NCBIfam" id="TIGR02063">
    <property type="entry name" value="RNase_R"/>
    <property type="match status" value="1"/>
</dbReference>
<evidence type="ECO:0000256" key="4">
    <source>
        <dbReference type="ARBA" id="ARBA00022722"/>
    </source>
</evidence>
<dbReference type="NCBIfam" id="TIGR00358">
    <property type="entry name" value="3_prime_RNase"/>
    <property type="match status" value="1"/>
</dbReference>
<accession>A0ABV7TSS7</accession>
<evidence type="ECO:0000256" key="5">
    <source>
        <dbReference type="ARBA" id="ARBA00022801"/>
    </source>
</evidence>
<evidence type="ECO:0000313" key="11">
    <source>
        <dbReference type="EMBL" id="MFC3625813.1"/>
    </source>
</evidence>
<dbReference type="PANTHER" id="PTHR23355">
    <property type="entry name" value="RIBONUCLEASE"/>
    <property type="match status" value="1"/>
</dbReference>